<evidence type="ECO:0000313" key="1">
    <source>
        <dbReference type="EMBL" id="GMN45082.1"/>
    </source>
</evidence>
<dbReference type="Proteomes" id="UP001187192">
    <property type="component" value="Unassembled WGS sequence"/>
</dbReference>
<keyword evidence="2" id="KW-1185">Reference proteome</keyword>
<name>A0AA88A5R9_FICCA</name>
<comment type="caution">
    <text evidence="1">The sequence shown here is derived from an EMBL/GenBank/DDBJ whole genome shotgun (WGS) entry which is preliminary data.</text>
</comment>
<gene>
    <name evidence="1" type="ORF">TIFTF001_014279</name>
</gene>
<reference evidence="1" key="1">
    <citation type="submission" date="2023-07" db="EMBL/GenBank/DDBJ databases">
        <title>draft genome sequence of fig (Ficus carica).</title>
        <authorList>
            <person name="Takahashi T."/>
            <person name="Nishimura K."/>
        </authorList>
    </citation>
    <scope>NUCLEOTIDE SEQUENCE</scope>
</reference>
<accession>A0AA88A5R9</accession>
<dbReference type="EMBL" id="BTGU01000019">
    <property type="protein sequence ID" value="GMN45082.1"/>
    <property type="molecule type" value="Genomic_DNA"/>
</dbReference>
<protein>
    <submittedName>
        <fullName evidence="1">Uncharacterized protein</fullName>
    </submittedName>
</protein>
<evidence type="ECO:0000313" key="2">
    <source>
        <dbReference type="Proteomes" id="UP001187192"/>
    </source>
</evidence>
<proteinExistence type="predicted"/>
<sequence length="185" mass="21675">MWRFHTTCRPVIGGRFHAFRPRAADHCREDRKPSSNIPSALEVPIRLFRKLWLIWLHPPHNRLDWARQKDPRHPVGHFRHSYPERWACVVWPSARTDPQVVDFIGEEDTAADEDIKAARNTHEPIQVPVGPVTRAQAKRFKEELNNLVWRVLQQEESVFTTEGEQRLVLLIKVDPEESQSAIHVH</sequence>
<dbReference type="AlphaFoldDB" id="A0AA88A5R9"/>
<organism evidence="1 2">
    <name type="scientific">Ficus carica</name>
    <name type="common">Common fig</name>
    <dbReference type="NCBI Taxonomy" id="3494"/>
    <lineage>
        <taxon>Eukaryota</taxon>
        <taxon>Viridiplantae</taxon>
        <taxon>Streptophyta</taxon>
        <taxon>Embryophyta</taxon>
        <taxon>Tracheophyta</taxon>
        <taxon>Spermatophyta</taxon>
        <taxon>Magnoliopsida</taxon>
        <taxon>eudicotyledons</taxon>
        <taxon>Gunneridae</taxon>
        <taxon>Pentapetalae</taxon>
        <taxon>rosids</taxon>
        <taxon>fabids</taxon>
        <taxon>Rosales</taxon>
        <taxon>Moraceae</taxon>
        <taxon>Ficeae</taxon>
        <taxon>Ficus</taxon>
    </lineage>
</organism>